<dbReference type="InterPro" id="IPR040495">
    <property type="entry name" value="HU-CCDC81_bac_1"/>
</dbReference>
<dbReference type="SUPFAM" id="SSF110997">
    <property type="entry name" value="Sporulation related repeat"/>
    <property type="match status" value="1"/>
</dbReference>
<comment type="caution">
    <text evidence="3">The sequence shown here is derived from an EMBL/GenBank/DDBJ whole genome shotgun (WGS) entry which is preliminary data.</text>
</comment>
<protein>
    <submittedName>
        <fullName evidence="3">SPOR domain-containing protein</fullName>
    </submittedName>
</protein>
<keyword evidence="1" id="KW-0812">Transmembrane</keyword>
<evidence type="ECO:0000313" key="3">
    <source>
        <dbReference type="EMBL" id="MBD1387769.1"/>
    </source>
</evidence>
<sequence>MDVGYFISELLAQHGDVNVPGLGYFARTRINGHYNEKEGKLYPPTYSVQFDPQTIEDETLAQYIVDKKNISLASSKYFTEKFITNIKLQAQSAETPLAGLGWFYTEGSQLYFRPNTGLSTDPDFFGYQPVNLHKLGSAPVVAEPAATPVEAEYTAPVTVPPQPEVTDGYRFETDEEHEAYLVDLARKRSRNSTITFVVLALLFTGLVVYLVNRYNPSVFNLEAPKHKVTKTEAVINAKVEQPEDSTATAKDTAKTSVKPDTISTTKTTVIKDTLAKTPATANNNIAGPRYEILGGSFATIEEANRAIKNYKTLGIEARILENVPGRKRKVTLGTYVTRAEAVAAQEKILSTKKVKEADTYIQPYNIK</sequence>
<feature type="domain" description="SPOR" evidence="2">
    <location>
        <begin position="284"/>
        <end position="367"/>
    </location>
</feature>
<dbReference type="InterPro" id="IPR036680">
    <property type="entry name" value="SPOR-like_sf"/>
</dbReference>
<name>A0ABR7XB37_9SPHI</name>
<dbReference type="InterPro" id="IPR007730">
    <property type="entry name" value="SPOR-like_dom"/>
</dbReference>
<proteinExistence type="predicted"/>
<dbReference type="Pfam" id="PF18174">
    <property type="entry name" value="HU-CCDC81_bac_1"/>
    <property type="match status" value="1"/>
</dbReference>
<dbReference type="EMBL" id="JACWMW010000008">
    <property type="protein sequence ID" value="MBD1387769.1"/>
    <property type="molecule type" value="Genomic_DNA"/>
</dbReference>
<feature type="transmembrane region" description="Helical" evidence="1">
    <location>
        <begin position="193"/>
        <end position="211"/>
    </location>
</feature>
<reference evidence="3 4" key="1">
    <citation type="submission" date="2020-09" db="EMBL/GenBank/DDBJ databases">
        <title>Novel species of Mucilaginibacter isolated from a glacier on the Tibetan Plateau.</title>
        <authorList>
            <person name="Liu Q."/>
            <person name="Xin Y.-H."/>
        </authorList>
    </citation>
    <scope>NUCLEOTIDE SEQUENCE [LARGE SCALE GENOMIC DNA]</scope>
    <source>
        <strain evidence="3 4">CGMCC 1.13878</strain>
    </source>
</reference>
<keyword evidence="1" id="KW-0472">Membrane</keyword>
<keyword evidence="4" id="KW-1185">Reference proteome</keyword>
<dbReference type="Gene3D" id="3.30.70.1070">
    <property type="entry name" value="Sporulation related repeat"/>
    <property type="match status" value="1"/>
</dbReference>
<keyword evidence="1" id="KW-1133">Transmembrane helix</keyword>
<evidence type="ECO:0000313" key="4">
    <source>
        <dbReference type="Proteomes" id="UP000618754"/>
    </source>
</evidence>
<dbReference type="RefSeq" id="WP_191177611.1">
    <property type="nucleotide sequence ID" value="NZ_JACWMW010000008.1"/>
</dbReference>
<dbReference type="Pfam" id="PF05036">
    <property type="entry name" value="SPOR"/>
    <property type="match status" value="1"/>
</dbReference>
<evidence type="ECO:0000259" key="2">
    <source>
        <dbReference type="PROSITE" id="PS51724"/>
    </source>
</evidence>
<evidence type="ECO:0000256" key="1">
    <source>
        <dbReference type="SAM" id="Phobius"/>
    </source>
</evidence>
<dbReference type="PROSITE" id="PS51724">
    <property type="entry name" value="SPOR"/>
    <property type="match status" value="1"/>
</dbReference>
<gene>
    <name evidence="3" type="ORF">IDJ75_20975</name>
</gene>
<dbReference type="Proteomes" id="UP000618754">
    <property type="component" value="Unassembled WGS sequence"/>
</dbReference>
<organism evidence="3 4">
    <name type="scientific">Mucilaginibacter rigui</name>
    <dbReference type="NCBI Taxonomy" id="534635"/>
    <lineage>
        <taxon>Bacteria</taxon>
        <taxon>Pseudomonadati</taxon>
        <taxon>Bacteroidota</taxon>
        <taxon>Sphingobacteriia</taxon>
        <taxon>Sphingobacteriales</taxon>
        <taxon>Sphingobacteriaceae</taxon>
        <taxon>Mucilaginibacter</taxon>
    </lineage>
</organism>
<accession>A0ABR7XB37</accession>